<evidence type="ECO:0000256" key="1">
    <source>
        <dbReference type="SAM" id="MobiDB-lite"/>
    </source>
</evidence>
<evidence type="ECO:0000313" key="2">
    <source>
        <dbReference type="EMBL" id="KJF61261.1"/>
    </source>
</evidence>
<reference evidence="3" key="2">
    <citation type="journal article" date="2010" name="Genome Res.">
        <title>Population genomic sequencing of Coccidioides fungi reveals recent hybridization and transposon control.</title>
        <authorList>
            <person name="Neafsey D.E."/>
            <person name="Barker B.M."/>
            <person name="Sharpton T.J."/>
            <person name="Stajich J.E."/>
            <person name="Park D.J."/>
            <person name="Whiston E."/>
            <person name="Hung C.-Y."/>
            <person name="McMahan C."/>
            <person name="White J."/>
            <person name="Sykes S."/>
            <person name="Heiman D."/>
            <person name="Young S."/>
            <person name="Zeng Q."/>
            <person name="Abouelleil A."/>
            <person name="Aftuck L."/>
            <person name="Bessette D."/>
            <person name="Brown A."/>
            <person name="FitzGerald M."/>
            <person name="Lui A."/>
            <person name="Macdonald J.P."/>
            <person name="Priest M."/>
            <person name="Orbach M.J."/>
            <person name="Galgiani J.N."/>
            <person name="Kirkland T.N."/>
            <person name="Cole G.T."/>
            <person name="Birren B.W."/>
            <person name="Henn M.R."/>
            <person name="Taylor J.W."/>
            <person name="Rounsley S.D."/>
        </authorList>
    </citation>
    <scope>GENOME REANNOTATION</scope>
    <source>
        <strain evidence="3">RS</strain>
    </source>
</reference>
<dbReference type="InParanoid" id="A0A0D8JWF2"/>
<dbReference type="VEuPathDB" id="FungiDB:CIMG_13550"/>
<evidence type="ECO:0000313" key="3">
    <source>
        <dbReference type="Proteomes" id="UP000001261"/>
    </source>
</evidence>
<keyword evidence="3" id="KW-1185">Reference proteome</keyword>
<dbReference type="RefSeq" id="XP_004444672.1">
    <property type="nucleotide sequence ID" value="XM_004444615.1"/>
</dbReference>
<feature type="region of interest" description="Disordered" evidence="1">
    <location>
        <begin position="136"/>
        <end position="177"/>
    </location>
</feature>
<sequence>MTLCECSWPYMIAWKYCLCEIVAAFQGALAGRLNPVFRILQVKGPARQGIVVGDDHQLRKLRDPPSCSVDHATGSRGANVRRPYGVPHAAIRVKGRLAVRYFRDALTELAIGDLQQPIVLRITYFPPATQASFTVARRPARGDGPWEVNRRPDSQSVPVSVAKPISRQADNLHVHDD</sequence>
<gene>
    <name evidence="2" type="ORF">CIMG_13550</name>
</gene>
<proteinExistence type="predicted"/>
<organism evidence="2 3">
    <name type="scientific">Coccidioides immitis (strain RS)</name>
    <name type="common">Valley fever fungus</name>
    <dbReference type="NCBI Taxonomy" id="246410"/>
    <lineage>
        <taxon>Eukaryota</taxon>
        <taxon>Fungi</taxon>
        <taxon>Dikarya</taxon>
        <taxon>Ascomycota</taxon>
        <taxon>Pezizomycotina</taxon>
        <taxon>Eurotiomycetes</taxon>
        <taxon>Eurotiomycetidae</taxon>
        <taxon>Onygenales</taxon>
        <taxon>Onygenaceae</taxon>
        <taxon>Coccidioides</taxon>
    </lineage>
</organism>
<dbReference type="Proteomes" id="UP000001261">
    <property type="component" value="Unassembled WGS sequence"/>
</dbReference>
<dbReference type="EMBL" id="GG704915">
    <property type="protein sequence ID" value="KJF61261.1"/>
    <property type="molecule type" value="Genomic_DNA"/>
</dbReference>
<accession>A0A0D8JWF2</accession>
<dbReference type="AlphaFoldDB" id="A0A0D8JWF2"/>
<dbReference type="KEGG" id="cim:CIMG_13550"/>
<protein>
    <submittedName>
        <fullName evidence="2">Uncharacterized protein</fullName>
    </submittedName>
</protein>
<name>A0A0D8JWF2_COCIM</name>
<dbReference type="GeneID" id="24165177"/>
<reference evidence="3" key="1">
    <citation type="journal article" date="2009" name="Genome Res.">
        <title>Comparative genomic analyses of the human fungal pathogens Coccidioides and their relatives.</title>
        <authorList>
            <person name="Sharpton T.J."/>
            <person name="Stajich J.E."/>
            <person name="Rounsley S.D."/>
            <person name="Gardner M.J."/>
            <person name="Wortman J.R."/>
            <person name="Jordar V.S."/>
            <person name="Maiti R."/>
            <person name="Kodira C.D."/>
            <person name="Neafsey D.E."/>
            <person name="Zeng Q."/>
            <person name="Hung C.-Y."/>
            <person name="McMahan C."/>
            <person name="Muszewska A."/>
            <person name="Grynberg M."/>
            <person name="Mandel M.A."/>
            <person name="Kellner E.M."/>
            <person name="Barker B.M."/>
            <person name="Galgiani J.N."/>
            <person name="Orbach M.J."/>
            <person name="Kirkland T.N."/>
            <person name="Cole G.T."/>
            <person name="Henn M.R."/>
            <person name="Birren B.W."/>
            <person name="Taylor J.W."/>
        </authorList>
    </citation>
    <scope>NUCLEOTIDE SEQUENCE [LARGE SCALE GENOMIC DNA]</scope>
    <source>
        <strain evidence="3">RS</strain>
    </source>
</reference>